<evidence type="ECO:0000256" key="1">
    <source>
        <dbReference type="SAM" id="Phobius"/>
    </source>
</evidence>
<dbReference type="InterPro" id="IPR036280">
    <property type="entry name" value="Multihaem_cyt_sf"/>
</dbReference>
<dbReference type="RefSeq" id="WP_199384295.1">
    <property type="nucleotide sequence ID" value="NZ_JAEMHM010000009.1"/>
</dbReference>
<proteinExistence type="predicted"/>
<keyword evidence="1" id="KW-1133">Transmembrane helix</keyword>
<comment type="caution">
    <text evidence="2">The sequence shown here is derived from an EMBL/GenBank/DDBJ whole genome shotgun (WGS) entry which is preliminary data.</text>
</comment>
<dbReference type="Gene3D" id="1.10.1130.20">
    <property type="match status" value="1"/>
</dbReference>
<organism evidence="2 3">
    <name type="scientific">Geomesophilobacter sediminis</name>
    <dbReference type="NCBI Taxonomy" id="2798584"/>
    <lineage>
        <taxon>Bacteria</taxon>
        <taxon>Pseudomonadati</taxon>
        <taxon>Thermodesulfobacteriota</taxon>
        <taxon>Desulfuromonadia</taxon>
        <taxon>Geobacterales</taxon>
        <taxon>Geobacteraceae</taxon>
        <taxon>Geomesophilobacter</taxon>
    </lineage>
</organism>
<evidence type="ECO:0000313" key="2">
    <source>
        <dbReference type="EMBL" id="MBJ6725399.1"/>
    </source>
</evidence>
<dbReference type="EMBL" id="JAEMHM010000009">
    <property type="protein sequence ID" value="MBJ6725399.1"/>
    <property type="molecule type" value="Genomic_DNA"/>
</dbReference>
<accession>A0A8J7LV55</accession>
<dbReference type="SUPFAM" id="SSF48695">
    <property type="entry name" value="Multiheme cytochromes"/>
    <property type="match status" value="1"/>
</dbReference>
<keyword evidence="1" id="KW-0472">Membrane</keyword>
<feature type="transmembrane region" description="Helical" evidence="1">
    <location>
        <begin position="7"/>
        <end position="26"/>
    </location>
</feature>
<keyword evidence="1" id="KW-0812">Transmembrane</keyword>
<evidence type="ECO:0000313" key="3">
    <source>
        <dbReference type="Proteomes" id="UP000636888"/>
    </source>
</evidence>
<reference evidence="2" key="1">
    <citation type="submission" date="2020-12" db="EMBL/GenBank/DDBJ databases">
        <title>Geomonas sp. Red875, isolated from river sediment.</title>
        <authorList>
            <person name="Xu Z."/>
            <person name="Zhang Z."/>
            <person name="Masuda Y."/>
            <person name="Itoh H."/>
            <person name="Senoo K."/>
        </authorList>
    </citation>
    <scope>NUCLEOTIDE SEQUENCE</scope>
    <source>
        <strain evidence="2">Red875</strain>
    </source>
</reference>
<dbReference type="Proteomes" id="UP000636888">
    <property type="component" value="Unassembled WGS sequence"/>
</dbReference>
<gene>
    <name evidence="2" type="ORF">JFN93_11820</name>
</gene>
<sequence length="100" mass="11276">MQISKKDWMFIGVIAVVIIIFVAISGEEKTKRVPLDDKHKPSYDLFNKTQSKMEVDKGCPACHFEPGGVPFPPKHPVKPKDGPMRCLFCHKLKVSGLQKQ</sequence>
<name>A0A8J7LV55_9BACT</name>
<keyword evidence="3" id="KW-1185">Reference proteome</keyword>
<dbReference type="AlphaFoldDB" id="A0A8J7LV55"/>
<protein>
    <submittedName>
        <fullName evidence="2">Cytochrome C</fullName>
    </submittedName>
</protein>